<proteinExistence type="inferred from homology"/>
<dbReference type="GO" id="GO:0015295">
    <property type="term" value="F:solute:proton symporter activity"/>
    <property type="evidence" value="ECO:0007669"/>
    <property type="project" value="TreeGrafter"/>
</dbReference>
<dbReference type="PANTHER" id="PTHR30003:SF0">
    <property type="entry name" value="GLYCOLATE PERMEASE GLCA-RELATED"/>
    <property type="match status" value="1"/>
</dbReference>
<feature type="transmembrane region" description="Helical" evidence="8">
    <location>
        <begin position="336"/>
        <end position="356"/>
    </location>
</feature>
<feature type="transmembrane region" description="Helical" evidence="8">
    <location>
        <begin position="254"/>
        <end position="278"/>
    </location>
</feature>
<evidence type="ECO:0000256" key="6">
    <source>
        <dbReference type="ARBA" id="ARBA00022989"/>
    </source>
</evidence>
<dbReference type="GO" id="GO:0005886">
    <property type="term" value="C:plasma membrane"/>
    <property type="evidence" value="ECO:0007669"/>
    <property type="project" value="UniProtKB-SubCell"/>
</dbReference>
<reference evidence="9 10" key="1">
    <citation type="submission" date="2019-02" db="EMBL/GenBank/DDBJ databases">
        <title>Deep-cultivation of Planctomycetes and their phenomic and genomic characterization uncovers novel biology.</title>
        <authorList>
            <person name="Wiegand S."/>
            <person name="Jogler M."/>
            <person name="Boedeker C."/>
            <person name="Pinto D."/>
            <person name="Vollmers J."/>
            <person name="Rivas-Marin E."/>
            <person name="Kohn T."/>
            <person name="Peeters S.H."/>
            <person name="Heuer A."/>
            <person name="Rast P."/>
            <person name="Oberbeckmann S."/>
            <person name="Bunk B."/>
            <person name="Jeske O."/>
            <person name="Meyerdierks A."/>
            <person name="Storesund J.E."/>
            <person name="Kallscheuer N."/>
            <person name="Luecker S."/>
            <person name="Lage O.M."/>
            <person name="Pohl T."/>
            <person name="Merkel B.J."/>
            <person name="Hornburger P."/>
            <person name="Mueller R.-W."/>
            <person name="Bruemmer F."/>
            <person name="Labrenz M."/>
            <person name="Spormann A.M."/>
            <person name="Op den Camp H."/>
            <person name="Overmann J."/>
            <person name="Amann R."/>
            <person name="Jetten M.S.M."/>
            <person name="Mascher T."/>
            <person name="Medema M.H."/>
            <person name="Devos D.P."/>
            <person name="Kaster A.-K."/>
            <person name="Ovreas L."/>
            <person name="Rohde M."/>
            <person name="Galperin M.Y."/>
            <person name="Jogler C."/>
        </authorList>
    </citation>
    <scope>NUCLEOTIDE SEQUENCE [LARGE SCALE GENOMIC DNA]</scope>
    <source>
        <strain evidence="9 10">ETA_A1</strain>
    </source>
</reference>
<dbReference type="Pfam" id="PF02652">
    <property type="entry name" value="Lactate_perm"/>
    <property type="match status" value="1"/>
</dbReference>
<feature type="transmembrane region" description="Helical" evidence="8">
    <location>
        <begin position="222"/>
        <end position="242"/>
    </location>
</feature>
<protein>
    <recommendedName>
        <fullName evidence="8">L-lactate permease</fullName>
    </recommendedName>
</protein>
<keyword evidence="10" id="KW-1185">Reference proteome</keyword>
<evidence type="ECO:0000313" key="9">
    <source>
        <dbReference type="EMBL" id="QDU24112.1"/>
    </source>
</evidence>
<keyword evidence="3 8" id="KW-0813">Transport</keyword>
<evidence type="ECO:0000256" key="1">
    <source>
        <dbReference type="ARBA" id="ARBA00004651"/>
    </source>
</evidence>
<dbReference type="PANTHER" id="PTHR30003">
    <property type="entry name" value="L-LACTATE PERMEASE"/>
    <property type="match status" value="1"/>
</dbReference>
<accession>A0A517Y321</accession>
<feature type="transmembrane region" description="Helical" evidence="8">
    <location>
        <begin position="452"/>
        <end position="472"/>
    </location>
</feature>
<feature type="transmembrane region" description="Helical" evidence="8">
    <location>
        <begin position="71"/>
        <end position="92"/>
    </location>
</feature>
<name>A0A517Y321_9BACT</name>
<comment type="function">
    <text evidence="8">Uptake of L-lactate across the membrane. Can also transport D-lactate and glycolate.</text>
</comment>
<gene>
    <name evidence="9" type="primary">glcA_2</name>
    <name evidence="9" type="ORF">ETAA1_61250</name>
</gene>
<evidence type="ECO:0000256" key="5">
    <source>
        <dbReference type="ARBA" id="ARBA00022692"/>
    </source>
</evidence>
<feature type="transmembrane region" description="Helical" evidence="8">
    <location>
        <begin position="39"/>
        <end position="59"/>
    </location>
</feature>
<dbReference type="InterPro" id="IPR003804">
    <property type="entry name" value="Lactate_perm"/>
</dbReference>
<dbReference type="Proteomes" id="UP000319576">
    <property type="component" value="Chromosome"/>
</dbReference>
<keyword evidence="7 8" id="KW-0472">Membrane</keyword>
<keyword evidence="6 8" id="KW-1133">Transmembrane helix</keyword>
<sequence length="613" mass="65017">MPFAYVQDLNPLGNQLLSTVVAALPVLVLFYLLVGRRWLASWAGVAGATTAILIAWLVYKMPVEQASWSFLYGAAFGLMPIGWTVFAAMLLYNVTVETGQFAVIRRSIGGLSGDARVQAVLIGFAFGAFMEGAAGAGSPVAICGAMLVGLGVPPFRAAVLCLIANTSPVCYGGLGVPILTLGNVTGIDPATVSVMCGHQLPLLSCLVPLYMVRCMCGWRDTFAVWPALLVGGGSFAAFQYVFATFHTWVPGVYIWPLTDIGGGLFSLVTLALFLRFVWKPKDEWKFPAAGDGAIPKPAQTAPHDPHAEAAVEEAKRLLDSSFRNPHTEIPLTARSIAVAWSPFLVMAAFLAAAGVVRGAETDAKRALEVGPLRTFYEFEVPTLHKQVERADRLLPPGAVGDARKEAAVFKLPWVTAPGSAVFLAALASMAFLRMNGRQVAGVFRKTAVQMKIPIPTIALMLGLSYVTKYAGVDATLGVAFAETGVLYPFFAAMLGWLGVFLTGTDAGSNALFGSLQKITATEVFNNHPAALSNLTLEQTQVLVCTANSTGGVMGKMIDAQSICVATAGTNQLGREADIFKAVIWHSVFLASVVGALTALQAFVPPFTRMVPHP</sequence>
<feature type="transmembrane region" description="Helical" evidence="8">
    <location>
        <begin position="411"/>
        <end position="432"/>
    </location>
</feature>
<feature type="transmembrane region" description="Helical" evidence="8">
    <location>
        <begin position="582"/>
        <end position="603"/>
    </location>
</feature>
<feature type="transmembrane region" description="Helical" evidence="8">
    <location>
        <begin position="484"/>
        <end position="503"/>
    </location>
</feature>
<evidence type="ECO:0000256" key="4">
    <source>
        <dbReference type="ARBA" id="ARBA00022475"/>
    </source>
</evidence>
<comment type="similarity">
    <text evidence="2 8">Belongs to the lactate permease family.</text>
</comment>
<dbReference type="GO" id="GO:0015129">
    <property type="term" value="F:lactate transmembrane transporter activity"/>
    <property type="evidence" value="ECO:0007669"/>
    <property type="project" value="UniProtKB-UniRule"/>
</dbReference>
<evidence type="ECO:0000256" key="8">
    <source>
        <dbReference type="RuleBase" id="RU365092"/>
    </source>
</evidence>
<dbReference type="RefSeq" id="WP_145244303.1">
    <property type="nucleotide sequence ID" value="NZ_CP036273.1"/>
</dbReference>
<dbReference type="NCBIfam" id="TIGR00795">
    <property type="entry name" value="lctP"/>
    <property type="match status" value="1"/>
</dbReference>
<evidence type="ECO:0000256" key="7">
    <source>
        <dbReference type="ARBA" id="ARBA00023136"/>
    </source>
</evidence>
<organism evidence="9 10">
    <name type="scientific">Urbifossiella limnaea</name>
    <dbReference type="NCBI Taxonomy" id="2528023"/>
    <lineage>
        <taxon>Bacteria</taxon>
        <taxon>Pseudomonadati</taxon>
        <taxon>Planctomycetota</taxon>
        <taxon>Planctomycetia</taxon>
        <taxon>Gemmatales</taxon>
        <taxon>Gemmataceae</taxon>
        <taxon>Urbifossiella</taxon>
    </lineage>
</organism>
<keyword evidence="4 8" id="KW-1003">Cell membrane</keyword>
<evidence type="ECO:0000313" key="10">
    <source>
        <dbReference type="Proteomes" id="UP000319576"/>
    </source>
</evidence>
<dbReference type="EMBL" id="CP036273">
    <property type="protein sequence ID" value="QDU24112.1"/>
    <property type="molecule type" value="Genomic_DNA"/>
</dbReference>
<feature type="transmembrane region" description="Helical" evidence="8">
    <location>
        <begin position="120"/>
        <end position="150"/>
    </location>
</feature>
<dbReference type="OrthoDB" id="9761056at2"/>
<feature type="transmembrane region" description="Helical" evidence="8">
    <location>
        <begin position="157"/>
        <end position="178"/>
    </location>
</feature>
<evidence type="ECO:0000256" key="2">
    <source>
        <dbReference type="ARBA" id="ARBA00010100"/>
    </source>
</evidence>
<dbReference type="KEGG" id="uli:ETAA1_61250"/>
<keyword evidence="5 8" id="KW-0812">Transmembrane</keyword>
<feature type="transmembrane region" description="Helical" evidence="8">
    <location>
        <begin position="12"/>
        <end position="33"/>
    </location>
</feature>
<evidence type="ECO:0000256" key="3">
    <source>
        <dbReference type="ARBA" id="ARBA00022448"/>
    </source>
</evidence>
<comment type="subcellular location">
    <subcellularLocation>
        <location evidence="1 8">Cell membrane</location>
        <topology evidence="1 8">Multi-pass membrane protein</topology>
    </subcellularLocation>
</comment>
<dbReference type="AlphaFoldDB" id="A0A517Y321"/>